<evidence type="ECO:0000259" key="5">
    <source>
        <dbReference type="Pfam" id="PF02902"/>
    </source>
</evidence>
<dbReference type="GO" id="GO:0005634">
    <property type="term" value="C:nucleus"/>
    <property type="evidence" value="ECO:0007669"/>
    <property type="project" value="TreeGrafter"/>
</dbReference>
<dbReference type="Proteomes" id="UP000092600">
    <property type="component" value="Unassembled WGS sequence"/>
</dbReference>
<evidence type="ECO:0000256" key="3">
    <source>
        <dbReference type="ARBA" id="ARBA00022801"/>
    </source>
</evidence>
<dbReference type="Gene3D" id="3.40.395.10">
    <property type="entry name" value="Adenoviral Proteinase, Chain A"/>
    <property type="match status" value="1"/>
</dbReference>
<reference evidence="6 7" key="1">
    <citation type="journal article" date="2016" name="DNA Res.">
        <title>The draft genome of MD-2 pineapple using hybrid error correction of long reads.</title>
        <authorList>
            <person name="Redwan R.M."/>
            <person name="Saidin A."/>
            <person name="Kumar S.V."/>
        </authorList>
    </citation>
    <scope>NUCLEOTIDE SEQUENCE [LARGE SCALE GENOMIC DNA]</scope>
    <source>
        <strain evidence="7">cv. MD2</strain>
        <tissue evidence="6">Leaf</tissue>
    </source>
</reference>
<dbReference type="EMBL" id="LSRQ01000805">
    <property type="protein sequence ID" value="OAY80700.1"/>
    <property type="molecule type" value="Genomic_DNA"/>
</dbReference>
<comment type="caution">
    <text evidence="6">The sequence shown here is derived from an EMBL/GenBank/DDBJ whole genome shotgun (WGS) entry which is preliminary data.</text>
</comment>
<keyword evidence="4" id="KW-0788">Thiol protease</keyword>
<evidence type="ECO:0000313" key="6">
    <source>
        <dbReference type="EMBL" id="OAY80700.1"/>
    </source>
</evidence>
<feature type="domain" description="Ubiquitin-like protease family profile" evidence="5">
    <location>
        <begin position="57"/>
        <end position="116"/>
    </location>
</feature>
<dbReference type="InterPro" id="IPR038765">
    <property type="entry name" value="Papain-like_cys_pep_sf"/>
</dbReference>
<dbReference type="SUPFAM" id="SSF54001">
    <property type="entry name" value="Cysteine proteinases"/>
    <property type="match status" value="1"/>
</dbReference>
<sequence>MEKTNSYPKLKIAIIHPDLGIEFYTHIHTTLPHTLHRPPTNTHLPSPPQTLMGWIIIARYLMDEVKDKNAKQIDTSSWKQEVVDNLPLQKNGWDCGMFMLKYADFYSRGLSLSFKQCSVHYKLS</sequence>
<dbReference type="InterPro" id="IPR003653">
    <property type="entry name" value="Peptidase_C48_C"/>
</dbReference>
<protein>
    <submittedName>
        <fullName evidence="6">Ubiquitin-like-specific protease 1A</fullName>
    </submittedName>
</protein>
<dbReference type="GO" id="GO:0016926">
    <property type="term" value="P:protein desumoylation"/>
    <property type="evidence" value="ECO:0007669"/>
    <property type="project" value="TreeGrafter"/>
</dbReference>
<proteinExistence type="inferred from homology"/>
<comment type="similarity">
    <text evidence="1">Belongs to the peptidase C48 family.</text>
</comment>
<evidence type="ECO:0000313" key="7">
    <source>
        <dbReference type="Proteomes" id="UP000092600"/>
    </source>
</evidence>
<name>A0A199VVH5_ANACO</name>
<accession>A0A199VVH5</accession>
<dbReference type="AlphaFoldDB" id="A0A199VVH5"/>
<dbReference type="Pfam" id="PF02902">
    <property type="entry name" value="Peptidase_C48"/>
    <property type="match status" value="1"/>
</dbReference>
<dbReference type="PANTHER" id="PTHR12606:SF1">
    <property type="entry name" value="UBIQUITIN-LIKE-SPECIFIC PROTEASE 1A"/>
    <property type="match status" value="1"/>
</dbReference>
<dbReference type="GO" id="GO:0006508">
    <property type="term" value="P:proteolysis"/>
    <property type="evidence" value="ECO:0007669"/>
    <property type="project" value="UniProtKB-KW"/>
</dbReference>
<evidence type="ECO:0000256" key="1">
    <source>
        <dbReference type="ARBA" id="ARBA00005234"/>
    </source>
</evidence>
<organism evidence="6 7">
    <name type="scientific">Ananas comosus</name>
    <name type="common">Pineapple</name>
    <name type="synonym">Ananas ananas</name>
    <dbReference type="NCBI Taxonomy" id="4615"/>
    <lineage>
        <taxon>Eukaryota</taxon>
        <taxon>Viridiplantae</taxon>
        <taxon>Streptophyta</taxon>
        <taxon>Embryophyta</taxon>
        <taxon>Tracheophyta</taxon>
        <taxon>Spermatophyta</taxon>
        <taxon>Magnoliopsida</taxon>
        <taxon>Liliopsida</taxon>
        <taxon>Poales</taxon>
        <taxon>Bromeliaceae</taxon>
        <taxon>Bromelioideae</taxon>
        <taxon>Ananas</taxon>
    </lineage>
</organism>
<gene>
    <name evidence="6" type="ORF">ACMD2_20382</name>
</gene>
<evidence type="ECO:0000256" key="2">
    <source>
        <dbReference type="ARBA" id="ARBA00022670"/>
    </source>
</evidence>
<keyword evidence="2 6" id="KW-0645">Protease</keyword>
<evidence type="ECO:0000256" key="4">
    <source>
        <dbReference type="ARBA" id="ARBA00022807"/>
    </source>
</evidence>
<dbReference type="STRING" id="4615.A0A199VVH5"/>
<dbReference type="PANTHER" id="PTHR12606">
    <property type="entry name" value="SENTRIN/SUMO-SPECIFIC PROTEASE"/>
    <property type="match status" value="1"/>
</dbReference>
<dbReference type="GO" id="GO:0016929">
    <property type="term" value="F:deSUMOylase activity"/>
    <property type="evidence" value="ECO:0007669"/>
    <property type="project" value="TreeGrafter"/>
</dbReference>
<keyword evidence="3" id="KW-0378">Hydrolase</keyword>